<evidence type="ECO:0000256" key="1">
    <source>
        <dbReference type="SAM" id="MobiDB-lite"/>
    </source>
</evidence>
<sequence length="82" mass="9122">SEHASPTPLEQEDEPHNEEEKKDKEMKDKEEKEKETSGSAHVTSQDVMGQAPNLEATIPKGPRLKRTSGEHIPPAMGYVEDV</sequence>
<evidence type="ECO:0000313" key="3">
    <source>
        <dbReference type="Proteomes" id="UP000824469"/>
    </source>
</evidence>
<comment type="caution">
    <text evidence="2">The sequence shown here is derived from an EMBL/GenBank/DDBJ whole genome shotgun (WGS) entry which is preliminary data.</text>
</comment>
<reference evidence="2 3" key="1">
    <citation type="journal article" date="2021" name="Nat. Plants">
        <title>The Taxus genome provides insights into paclitaxel biosynthesis.</title>
        <authorList>
            <person name="Xiong X."/>
            <person name="Gou J."/>
            <person name="Liao Q."/>
            <person name="Li Y."/>
            <person name="Zhou Q."/>
            <person name="Bi G."/>
            <person name="Li C."/>
            <person name="Du R."/>
            <person name="Wang X."/>
            <person name="Sun T."/>
            <person name="Guo L."/>
            <person name="Liang H."/>
            <person name="Lu P."/>
            <person name="Wu Y."/>
            <person name="Zhang Z."/>
            <person name="Ro D.K."/>
            <person name="Shang Y."/>
            <person name="Huang S."/>
            <person name="Yan J."/>
        </authorList>
    </citation>
    <scope>NUCLEOTIDE SEQUENCE [LARGE SCALE GENOMIC DNA]</scope>
    <source>
        <strain evidence="2">Ta-2019</strain>
    </source>
</reference>
<protein>
    <submittedName>
        <fullName evidence="2">Uncharacterized protein</fullName>
    </submittedName>
</protein>
<feature type="non-terminal residue" evidence="2">
    <location>
        <position position="1"/>
    </location>
</feature>
<organism evidence="2 3">
    <name type="scientific">Taxus chinensis</name>
    <name type="common">Chinese yew</name>
    <name type="synonym">Taxus wallichiana var. chinensis</name>
    <dbReference type="NCBI Taxonomy" id="29808"/>
    <lineage>
        <taxon>Eukaryota</taxon>
        <taxon>Viridiplantae</taxon>
        <taxon>Streptophyta</taxon>
        <taxon>Embryophyta</taxon>
        <taxon>Tracheophyta</taxon>
        <taxon>Spermatophyta</taxon>
        <taxon>Pinopsida</taxon>
        <taxon>Pinidae</taxon>
        <taxon>Conifers II</taxon>
        <taxon>Cupressales</taxon>
        <taxon>Taxaceae</taxon>
        <taxon>Taxus</taxon>
    </lineage>
</organism>
<accession>A0AA38G1Q6</accession>
<feature type="compositionally biased region" description="Polar residues" evidence="1">
    <location>
        <begin position="37"/>
        <end position="47"/>
    </location>
</feature>
<dbReference type="AlphaFoldDB" id="A0AA38G1Q6"/>
<dbReference type="EMBL" id="JAHRHJ020000005">
    <property type="protein sequence ID" value="KAH9314807.1"/>
    <property type="molecule type" value="Genomic_DNA"/>
</dbReference>
<proteinExistence type="predicted"/>
<dbReference type="Proteomes" id="UP000824469">
    <property type="component" value="Unassembled WGS sequence"/>
</dbReference>
<feature type="compositionally biased region" description="Basic and acidic residues" evidence="1">
    <location>
        <begin position="18"/>
        <end position="36"/>
    </location>
</feature>
<keyword evidence="3" id="KW-1185">Reference proteome</keyword>
<name>A0AA38G1Q6_TAXCH</name>
<gene>
    <name evidence="2" type="ORF">KI387_023434</name>
</gene>
<evidence type="ECO:0000313" key="2">
    <source>
        <dbReference type="EMBL" id="KAH9314807.1"/>
    </source>
</evidence>
<feature type="non-terminal residue" evidence="2">
    <location>
        <position position="82"/>
    </location>
</feature>
<feature type="region of interest" description="Disordered" evidence="1">
    <location>
        <begin position="1"/>
        <end position="82"/>
    </location>
</feature>